<organism evidence="1">
    <name type="scientific">Arundo donax</name>
    <name type="common">Giant reed</name>
    <name type="synonym">Donax arundinaceus</name>
    <dbReference type="NCBI Taxonomy" id="35708"/>
    <lineage>
        <taxon>Eukaryota</taxon>
        <taxon>Viridiplantae</taxon>
        <taxon>Streptophyta</taxon>
        <taxon>Embryophyta</taxon>
        <taxon>Tracheophyta</taxon>
        <taxon>Spermatophyta</taxon>
        <taxon>Magnoliopsida</taxon>
        <taxon>Liliopsida</taxon>
        <taxon>Poales</taxon>
        <taxon>Poaceae</taxon>
        <taxon>PACMAD clade</taxon>
        <taxon>Arundinoideae</taxon>
        <taxon>Arundineae</taxon>
        <taxon>Arundo</taxon>
    </lineage>
</organism>
<reference evidence="1" key="1">
    <citation type="submission" date="2014-09" db="EMBL/GenBank/DDBJ databases">
        <authorList>
            <person name="Magalhaes I.L.F."/>
            <person name="Oliveira U."/>
            <person name="Santos F.R."/>
            <person name="Vidigal T.H.D.A."/>
            <person name="Brescovit A.D."/>
            <person name="Santos A.J."/>
        </authorList>
    </citation>
    <scope>NUCLEOTIDE SEQUENCE</scope>
    <source>
        <tissue evidence="1">Shoot tissue taken approximately 20 cm above the soil surface</tissue>
    </source>
</reference>
<accession>A0A0A9GY58</accession>
<proteinExistence type="predicted"/>
<dbReference type="AlphaFoldDB" id="A0A0A9GY58"/>
<reference evidence="1" key="2">
    <citation type="journal article" date="2015" name="Data Brief">
        <title>Shoot transcriptome of the giant reed, Arundo donax.</title>
        <authorList>
            <person name="Barrero R.A."/>
            <person name="Guerrero F.D."/>
            <person name="Moolhuijzen P."/>
            <person name="Goolsby J.A."/>
            <person name="Tidwell J."/>
            <person name="Bellgard S.E."/>
            <person name="Bellgard M.I."/>
        </authorList>
    </citation>
    <scope>NUCLEOTIDE SEQUENCE</scope>
    <source>
        <tissue evidence="1">Shoot tissue taken approximately 20 cm above the soil surface</tissue>
    </source>
</reference>
<name>A0A0A9GY58_ARUDO</name>
<sequence length="20" mass="2437">MVFLMSRLSISSNRRILRTR</sequence>
<evidence type="ECO:0000313" key="1">
    <source>
        <dbReference type="EMBL" id="JAE28479.1"/>
    </source>
</evidence>
<protein>
    <submittedName>
        <fullName evidence="1">Uncharacterized protein</fullName>
    </submittedName>
</protein>
<dbReference type="EMBL" id="GBRH01169417">
    <property type="protein sequence ID" value="JAE28479.1"/>
    <property type="molecule type" value="Transcribed_RNA"/>
</dbReference>